<dbReference type="eggNOG" id="ENOG502S2ER">
    <property type="taxonomic scope" value="Eukaryota"/>
</dbReference>
<keyword evidence="3" id="KW-0597">Phosphoprotein</keyword>
<dbReference type="AlphaFoldDB" id="S7MKV4"/>
<gene>
    <name evidence="9" type="ORF">D623_10002906</name>
</gene>
<feature type="transmembrane region" description="Helical" evidence="8">
    <location>
        <begin position="114"/>
        <end position="136"/>
    </location>
</feature>
<feature type="transmembrane region" description="Helical" evidence="8">
    <location>
        <begin position="252"/>
        <end position="277"/>
    </location>
</feature>
<keyword evidence="5 8" id="KW-1133">Transmembrane helix</keyword>
<evidence type="ECO:0000313" key="9">
    <source>
        <dbReference type="EMBL" id="EPQ04826.1"/>
    </source>
</evidence>
<keyword evidence="10" id="KW-1185">Reference proteome</keyword>
<evidence type="ECO:0000256" key="2">
    <source>
        <dbReference type="ARBA" id="ARBA00006022"/>
    </source>
</evidence>
<dbReference type="Proteomes" id="UP000052978">
    <property type="component" value="Unassembled WGS sequence"/>
</dbReference>
<evidence type="ECO:0000256" key="5">
    <source>
        <dbReference type="ARBA" id="ARBA00022989"/>
    </source>
</evidence>
<keyword evidence="6 8" id="KW-0472">Membrane</keyword>
<dbReference type="InterPro" id="IPR009281">
    <property type="entry name" value="TMEM176A/TMEM176B"/>
</dbReference>
<dbReference type="GO" id="GO:0016020">
    <property type="term" value="C:membrane"/>
    <property type="evidence" value="ECO:0007669"/>
    <property type="project" value="UniProtKB-SubCell"/>
</dbReference>
<dbReference type="PANTHER" id="PTHR15756">
    <property type="entry name" value="LR8/HCA112"/>
    <property type="match status" value="1"/>
</dbReference>
<proteinExistence type="inferred from homology"/>
<evidence type="ECO:0000256" key="6">
    <source>
        <dbReference type="ARBA" id="ARBA00023136"/>
    </source>
</evidence>
<comment type="similarity">
    <text evidence="2">Belongs to the TMEM176 family.</text>
</comment>
<dbReference type="Pfam" id="PF04103">
    <property type="entry name" value="CD20"/>
    <property type="match status" value="1"/>
</dbReference>
<feature type="transmembrane region" description="Helical" evidence="8">
    <location>
        <begin position="176"/>
        <end position="199"/>
    </location>
</feature>
<organism evidence="9 10">
    <name type="scientific">Myotis brandtii</name>
    <name type="common">Brandt's bat</name>
    <dbReference type="NCBI Taxonomy" id="109478"/>
    <lineage>
        <taxon>Eukaryota</taxon>
        <taxon>Metazoa</taxon>
        <taxon>Chordata</taxon>
        <taxon>Craniata</taxon>
        <taxon>Vertebrata</taxon>
        <taxon>Euteleostomi</taxon>
        <taxon>Mammalia</taxon>
        <taxon>Eutheria</taxon>
        <taxon>Laurasiatheria</taxon>
        <taxon>Chiroptera</taxon>
        <taxon>Yangochiroptera</taxon>
        <taxon>Vespertilionidae</taxon>
        <taxon>Myotis</taxon>
    </lineage>
</organism>
<dbReference type="PANTHER" id="PTHR15756:SF7">
    <property type="entry name" value="TRANSMEMBRANE PROTEIN 176B"/>
    <property type="match status" value="1"/>
</dbReference>
<sequence>MMLTPRPTGKLLESGLDFLACVCEKVRSSLCVCRIVNHLYFLLQRRPGRMAQSMVTVNGVDVDSILSQPTHINIHIHQESFLTQLIKAGGSLKEFFIGSRDTSPPTTRISYGPLAGGVTQILLGAVSCAFGVFLYFGPWTELRGSGCAFWSGSVAIIAGVGTIVHEKQRSILSSRVSGLLTLAGIGTALAAIVLCVKSITWESDDLLSSVCDRPAPPTTTTDYRWRRRSYRNSDWWEDRCKISMELLKNLFLGIRILLLAVCTLQVIVSVASLGLGLRSLCGQSSQPMGEEETVRKLRGENSVPTSPSKEKTTSAMVQ</sequence>
<dbReference type="InterPro" id="IPR007237">
    <property type="entry name" value="CD20-like"/>
</dbReference>
<dbReference type="GO" id="GO:2001199">
    <property type="term" value="P:negative regulation of dendritic cell differentiation"/>
    <property type="evidence" value="ECO:0007669"/>
    <property type="project" value="TreeGrafter"/>
</dbReference>
<reference evidence="9 10" key="1">
    <citation type="journal article" date="2013" name="Nat. Commun.">
        <title>Genome analysis reveals insights into physiology and longevity of the Brandt's bat Myotis brandtii.</title>
        <authorList>
            <person name="Seim I."/>
            <person name="Fang X."/>
            <person name="Xiong Z."/>
            <person name="Lobanov A.V."/>
            <person name="Huang Z."/>
            <person name="Ma S."/>
            <person name="Feng Y."/>
            <person name="Turanov A.A."/>
            <person name="Zhu Y."/>
            <person name="Lenz T.L."/>
            <person name="Gerashchenko M.V."/>
            <person name="Fan D."/>
            <person name="Hee Yim S."/>
            <person name="Yao X."/>
            <person name="Jordan D."/>
            <person name="Xiong Y."/>
            <person name="Ma Y."/>
            <person name="Lyapunov A.N."/>
            <person name="Chen G."/>
            <person name="Kulakova O.I."/>
            <person name="Sun Y."/>
            <person name="Lee S.G."/>
            <person name="Bronson R.T."/>
            <person name="Moskalev A.A."/>
            <person name="Sunyaev S.R."/>
            <person name="Zhang G."/>
            <person name="Krogh A."/>
            <person name="Wang J."/>
            <person name="Gladyshev V.N."/>
        </authorList>
    </citation>
    <scope>NUCLEOTIDE SEQUENCE [LARGE SCALE GENOMIC DNA]</scope>
</reference>
<keyword evidence="4 8" id="KW-0812">Transmembrane</keyword>
<protein>
    <submittedName>
        <fullName evidence="9">Transmembrane protein 176B</fullName>
    </submittedName>
</protein>
<accession>S7MKV4</accession>
<name>S7MKV4_MYOBR</name>
<evidence type="ECO:0000313" key="10">
    <source>
        <dbReference type="Proteomes" id="UP000052978"/>
    </source>
</evidence>
<feature type="compositionally biased region" description="Polar residues" evidence="7">
    <location>
        <begin position="302"/>
        <end position="318"/>
    </location>
</feature>
<evidence type="ECO:0000256" key="4">
    <source>
        <dbReference type="ARBA" id="ARBA00022692"/>
    </source>
</evidence>
<evidence type="ECO:0000256" key="8">
    <source>
        <dbReference type="SAM" id="Phobius"/>
    </source>
</evidence>
<evidence type="ECO:0000256" key="3">
    <source>
        <dbReference type="ARBA" id="ARBA00022553"/>
    </source>
</evidence>
<dbReference type="EMBL" id="KE161667">
    <property type="protein sequence ID" value="EPQ04826.1"/>
    <property type="molecule type" value="Genomic_DNA"/>
</dbReference>
<feature type="transmembrane region" description="Helical" evidence="8">
    <location>
        <begin position="148"/>
        <end position="164"/>
    </location>
</feature>
<feature type="region of interest" description="Disordered" evidence="7">
    <location>
        <begin position="283"/>
        <end position="318"/>
    </location>
</feature>
<comment type="subcellular location">
    <subcellularLocation>
        <location evidence="1">Membrane</location>
        <topology evidence="1">Multi-pass membrane protein</topology>
    </subcellularLocation>
</comment>
<evidence type="ECO:0000256" key="1">
    <source>
        <dbReference type="ARBA" id="ARBA00004141"/>
    </source>
</evidence>
<evidence type="ECO:0000256" key="7">
    <source>
        <dbReference type="SAM" id="MobiDB-lite"/>
    </source>
</evidence>